<reference evidence="3" key="1">
    <citation type="submission" date="2020-11" db="EMBL/GenBank/DDBJ databases">
        <title>Sequencing the genomes of 1000 actinobacteria strains.</title>
        <authorList>
            <person name="Klenk H.-P."/>
        </authorList>
    </citation>
    <scope>NUCLEOTIDE SEQUENCE</scope>
    <source>
        <strain evidence="3">DSM 45632</strain>
    </source>
</reference>
<feature type="transmembrane region" description="Helical" evidence="2">
    <location>
        <begin position="120"/>
        <end position="144"/>
    </location>
</feature>
<feature type="transmembrane region" description="Helical" evidence="2">
    <location>
        <begin position="172"/>
        <end position="197"/>
    </location>
</feature>
<evidence type="ECO:0000256" key="1">
    <source>
        <dbReference type="SAM" id="MobiDB-lite"/>
    </source>
</evidence>
<protein>
    <submittedName>
        <fullName evidence="3">Uncharacterized protein</fullName>
    </submittedName>
</protein>
<gene>
    <name evidence="3" type="ORF">IW254_001848</name>
</gene>
<name>A0A931GXZ4_9CORY</name>
<proteinExistence type="predicted"/>
<feature type="transmembrane region" description="Helical" evidence="2">
    <location>
        <begin position="203"/>
        <end position="230"/>
    </location>
</feature>
<feature type="transmembrane region" description="Helical" evidence="2">
    <location>
        <begin position="251"/>
        <end position="271"/>
    </location>
</feature>
<evidence type="ECO:0000313" key="4">
    <source>
        <dbReference type="Proteomes" id="UP000658613"/>
    </source>
</evidence>
<dbReference type="Proteomes" id="UP000658613">
    <property type="component" value="Unassembled WGS sequence"/>
</dbReference>
<evidence type="ECO:0000313" key="3">
    <source>
        <dbReference type="EMBL" id="MBG6122879.1"/>
    </source>
</evidence>
<dbReference type="RefSeq" id="WP_196825196.1">
    <property type="nucleotide sequence ID" value="NZ_CP046980.1"/>
</dbReference>
<sequence length="332" mass="36027">MTTPNNFNPAPGGPQPYGYPQQGAFQQGAFQQMPQQGMPQQSESGRKIDFPGGPLPIVDAIPFAFKRLFTSQWHVYVGLMALIFIPLLIWTAMLVVPILFYDGLGAGRELPDNPIDLYGVPYMLVIVVFYLLIIACSFLCNVALCTTALRDVDGEKPSWDRVFKDVPWGKGLGAYAAVFGAMMVVVMVFGLLIGLAAAIHPALLFLVVPIVLVVSFVLPPFVSLLPLYPIDGKTTVTGAFKRVWADVKPQFFRVWAALFVLQVVITALAYLTLGIGLIFVGPLSVLGVTFIYRWVATNNGGAPVAFQAGYPQAGYPQPPQYGGPSGYPQPPQ</sequence>
<keyword evidence="4" id="KW-1185">Reference proteome</keyword>
<keyword evidence="2" id="KW-0472">Membrane</keyword>
<comment type="caution">
    <text evidence="3">The sequence shown here is derived from an EMBL/GenBank/DDBJ whole genome shotgun (WGS) entry which is preliminary data.</text>
</comment>
<evidence type="ECO:0000256" key="2">
    <source>
        <dbReference type="SAM" id="Phobius"/>
    </source>
</evidence>
<dbReference type="EMBL" id="JADOUE010000001">
    <property type="protein sequence ID" value="MBG6122879.1"/>
    <property type="molecule type" value="Genomic_DNA"/>
</dbReference>
<keyword evidence="2" id="KW-0812">Transmembrane</keyword>
<keyword evidence="2" id="KW-1133">Transmembrane helix</keyword>
<dbReference type="AlphaFoldDB" id="A0A931GXZ4"/>
<accession>A0A931GXZ4</accession>
<feature type="transmembrane region" description="Helical" evidence="2">
    <location>
        <begin position="75"/>
        <end position="100"/>
    </location>
</feature>
<organism evidence="3 4">
    <name type="scientific">Corynebacterium aquatimens</name>
    <dbReference type="NCBI Taxonomy" id="1190508"/>
    <lineage>
        <taxon>Bacteria</taxon>
        <taxon>Bacillati</taxon>
        <taxon>Actinomycetota</taxon>
        <taxon>Actinomycetes</taxon>
        <taxon>Mycobacteriales</taxon>
        <taxon>Corynebacteriaceae</taxon>
        <taxon>Corynebacterium</taxon>
    </lineage>
</organism>
<feature type="region of interest" description="Disordered" evidence="1">
    <location>
        <begin position="1"/>
        <end position="21"/>
    </location>
</feature>
<feature type="transmembrane region" description="Helical" evidence="2">
    <location>
        <begin position="277"/>
        <end position="295"/>
    </location>
</feature>